<evidence type="ECO:0000259" key="7">
    <source>
        <dbReference type="Pfam" id="PF04321"/>
    </source>
</evidence>
<keyword evidence="6" id="KW-0560">Oxidoreductase</keyword>
<evidence type="ECO:0000313" key="9">
    <source>
        <dbReference type="Proteomes" id="UP000298058"/>
    </source>
</evidence>
<comment type="function">
    <text evidence="6">Catalyzes the reduction of dTDP-6-deoxy-L-lyxo-4-hexulose to yield dTDP-L-rhamnose.</text>
</comment>
<dbReference type="Proteomes" id="UP000298058">
    <property type="component" value="Unassembled WGS sequence"/>
</dbReference>
<evidence type="ECO:0000256" key="1">
    <source>
        <dbReference type="ARBA" id="ARBA00004781"/>
    </source>
</evidence>
<keyword evidence="9" id="KW-1185">Reference proteome</keyword>
<dbReference type="GO" id="GO:0005829">
    <property type="term" value="C:cytosol"/>
    <property type="evidence" value="ECO:0007669"/>
    <property type="project" value="TreeGrafter"/>
</dbReference>
<keyword evidence="6" id="KW-0521">NADP</keyword>
<dbReference type="EC" id="1.1.1.133" evidence="3 6"/>
<dbReference type="GO" id="GO:0019305">
    <property type="term" value="P:dTDP-rhamnose biosynthetic process"/>
    <property type="evidence" value="ECO:0007669"/>
    <property type="project" value="UniProtKB-UniPathway"/>
</dbReference>
<accession>A0A4R9LY68</accession>
<evidence type="ECO:0000256" key="5">
    <source>
        <dbReference type="ARBA" id="ARBA00048200"/>
    </source>
</evidence>
<dbReference type="GO" id="GO:0008831">
    <property type="term" value="F:dTDP-4-dehydrorhamnose reductase activity"/>
    <property type="evidence" value="ECO:0007669"/>
    <property type="project" value="UniProtKB-EC"/>
</dbReference>
<dbReference type="CDD" id="cd05254">
    <property type="entry name" value="dTDP_HR_like_SDR_e"/>
    <property type="match status" value="1"/>
</dbReference>
<evidence type="ECO:0000313" key="8">
    <source>
        <dbReference type="EMBL" id="TGN18287.1"/>
    </source>
</evidence>
<comment type="caution">
    <text evidence="8">The sequence shown here is derived from an EMBL/GenBank/DDBJ whole genome shotgun (WGS) entry which is preliminary data.</text>
</comment>
<dbReference type="Gene3D" id="3.40.50.720">
    <property type="entry name" value="NAD(P)-binding Rossmann-like Domain"/>
    <property type="match status" value="1"/>
</dbReference>
<evidence type="ECO:0000256" key="3">
    <source>
        <dbReference type="ARBA" id="ARBA00012929"/>
    </source>
</evidence>
<dbReference type="Pfam" id="PF04321">
    <property type="entry name" value="RmlD_sub_bind"/>
    <property type="match status" value="1"/>
</dbReference>
<comment type="catalytic activity">
    <reaction evidence="5">
        <text>dTDP-beta-L-rhamnose + NADP(+) = dTDP-4-dehydro-beta-L-rhamnose + NADPH + H(+)</text>
        <dbReference type="Rhea" id="RHEA:21796"/>
        <dbReference type="ChEBI" id="CHEBI:15378"/>
        <dbReference type="ChEBI" id="CHEBI:57510"/>
        <dbReference type="ChEBI" id="CHEBI:57783"/>
        <dbReference type="ChEBI" id="CHEBI:58349"/>
        <dbReference type="ChEBI" id="CHEBI:62830"/>
        <dbReference type="EC" id="1.1.1.133"/>
    </reaction>
</comment>
<dbReference type="OrthoDB" id="9803892at2"/>
<dbReference type="SUPFAM" id="SSF51735">
    <property type="entry name" value="NAD(P)-binding Rossmann-fold domains"/>
    <property type="match status" value="1"/>
</dbReference>
<dbReference type="UniPathway" id="UPA00124"/>
<dbReference type="RefSeq" id="WP_135760975.1">
    <property type="nucleotide sequence ID" value="NZ_RQHW01000047.1"/>
</dbReference>
<protein>
    <recommendedName>
        <fullName evidence="4 6">dTDP-4-dehydrorhamnose reductase</fullName>
        <ecNumber evidence="3 6">1.1.1.133</ecNumber>
    </recommendedName>
</protein>
<evidence type="ECO:0000256" key="4">
    <source>
        <dbReference type="ARBA" id="ARBA00017099"/>
    </source>
</evidence>
<evidence type="ECO:0000256" key="6">
    <source>
        <dbReference type="RuleBase" id="RU364082"/>
    </source>
</evidence>
<gene>
    <name evidence="8" type="ORF">EHS15_12845</name>
</gene>
<reference evidence="8" key="1">
    <citation type="journal article" date="2019" name="PLoS Negl. Trop. Dis.">
        <title>Revisiting the worldwide diversity of Leptospira species in the environment.</title>
        <authorList>
            <person name="Vincent A.T."/>
            <person name="Schiettekatte O."/>
            <person name="Bourhy P."/>
            <person name="Veyrier F.J."/>
            <person name="Picardeau M."/>
        </authorList>
    </citation>
    <scope>NUCLEOTIDE SEQUENCE [LARGE SCALE GENOMIC DNA]</scope>
    <source>
        <strain evidence="8">201300427</strain>
    </source>
</reference>
<organism evidence="8 9">
    <name type="scientific">Leptospira idonii</name>
    <dbReference type="NCBI Taxonomy" id="1193500"/>
    <lineage>
        <taxon>Bacteria</taxon>
        <taxon>Pseudomonadati</taxon>
        <taxon>Spirochaetota</taxon>
        <taxon>Spirochaetia</taxon>
        <taxon>Leptospirales</taxon>
        <taxon>Leptospiraceae</taxon>
        <taxon>Leptospira</taxon>
    </lineage>
</organism>
<dbReference type="InterPro" id="IPR036291">
    <property type="entry name" value="NAD(P)-bd_dom_sf"/>
</dbReference>
<dbReference type="EMBL" id="RQHW01000047">
    <property type="protein sequence ID" value="TGN18287.1"/>
    <property type="molecule type" value="Genomic_DNA"/>
</dbReference>
<dbReference type="AlphaFoldDB" id="A0A4R9LY68"/>
<sequence>MNNIKSAKDTKKILILGVTGMLGNAIFRVLSENFDYHVLGTARNSSNLRYFSEQEGRRIITNIDVLNVDELVSVFNHVRPDIVINCIGLIKQHKDTVNDPLVVLPINSIFPHRLSKLCKLVNARLILFSTDCVFDGKKGNYSETDFSNAEDLYGKSKEIGEISSENHVFTIRTSIIGHELSSSYSLVNWFLSQSGSVQGYKKAIFSGFPTYEIGRIIDTWIIPNPGLSGLYHVSADPISKYDLLALLAKEYNKKNEIIASEHVVIDRSLNCDKFKNATGFRPKDWKTLVKELKSSGEKYIGNVYVR</sequence>
<dbReference type="InterPro" id="IPR005913">
    <property type="entry name" value="dTDP_dehydrorham_reduct"/>
</dbReference>
<name>A0A4R9LY68_9LEPT</name>
<feature type="domain" description="RmlD-like substrate binding" evidence="7">
    <location>
        <begin position="12"/>
        <end position="292"/>
    </location>
</feature>
<dbReference type="PANTHER" id="PTHR10491:SF4">
    <property type="entry name" value="METHIONINE ADENOSYLTRANSFERASE 2 SUBUNIT BETA"/>
    <property type="match status" value="1"/>
</dbReference>
<comment type="similarity">
    <text evidence="2 6">Belongs to the dTDP-4-dehydrorhamnose reductase family.</text>
</comment>
<dbReference type="PANTHER" id="PTHR10491">
    <property type="entry name" value="DTDP-4-DEHYDRORHAMNOSE REDUCTASE"/>
    <property type="match status" value="1"/>
</dbReference>
<evidence type="ECO:0000256" key="2">
    <source>
        <dbReference type="ARBA" id="ARBA00010944"/>
    </source>
</evidence>
<comment type="pathway">
    <text evidence="1 6">Carbohydrate biosynthesis; dTDP-L-rhamnose biosynthesis.</text>
</comment>
<proteinExistence type="inferred from homology"/>
<dbReference type="InterPro" id="IPR029903">
    <property type="entry name" value="RmlD-like-bd"/>
</dbReference>